<organism evidence="2 3">
    <name type="scientific">Mycoplasmopsis mustelae</name>
    <dbReference type="NCBI Taxonomy" id="171289"/>
    <lineage>
        <taxon>Bacteria</taxon>
        <taxon>Bacillati</taxon>
        <taxon>Mycoplasmatota</taxon>
        <taxon>Mycoplasmoidales</taxon>
        <taxon>Metamycoplasmataceae</taxon>
        <taxon>Mycoplasmopsis</taxon>
    </lineage>
</organism>
<feature type="transmembrane region" description="Helical" evidence="1">
    <location>
        <begin position="105"/>
        <end position="135"/>
    </location>
</feature>
<reference evidence="2 3" key="1">
    <citation type="submission" date="2019-03" db="EMBL/GenBank/DDBJ databases">
        <title>Genomic Encyclopedia of Archaeal and Bacterial Type Strains, Phase II (KMG-II): from individual species to whole genera.</title>
        <authorList>
            <person name="Goeker M."/>
        </authorList>
    </citation>
    <scope>NUCLEOTIDE SEQUENCE [LARGE SCALE GENOMIC DNA]</scope>
    <source>
        <strain evidence="2 3">ATCC 35214</strain>
    </source>
</reference>
<feature type="transmembrane region" description="Helical" evidence="1">
    <location>
        <begin position="64"/>
        <end position="85"/>
    </location>
</feature>
<dbReference type="AlphaFoldDB" id="A0A4R7UD17"/>
<feature type="transmembrane region" description="Helical" evidence="1">
    <location>
        <begin position="147"/>
        <end position="172"/>
    </location>
</feature>
<keyword evidence="1" id="KW-0812">Transmembrane</keyword>
<protein>
    <submittedName>
        <fullName evidence="2">Uncharacterized protein</fullName>
    </submittedName>
</protein>
<accession>A0A4R7UD17</accession>
<comment type="caution">
    <text evidence="2">The sequence shown here is derived from an EMBL/GenBank/DDBJ whole genome shotgun (WGS) entry which is preliminary data.</text>
</comment>
<evidence type="ECO:0000256" key="1">
    <source>
        <dbReference type="SAM" id="Phobius"/>
    </source>
</evidence>
<name>A0A4R7UD17_9BACT</name>
<dbReference type="Proteomes" id="UP000295757">
    <property type="component" value="Unassembled WGS sequence"/>
</dbReference>
<keyword evidence="3" id="KW-1185">Reference proteome</keyword>
<evidence type="ECO:0000313" key="3">
    <source>
        <dbReference type="Proteomes" id="UP000295757"/>
    </source>
</evidence>
<evidence type="ECO:0000313" key="2">
    <source>
        <dbReference type="EMBL" id="TDV24309.1"/>
    </source>
</evidence>
<keyword evidence="1" id="KW-1133">Transmembrane helix</keyword>
<dbReference type="EMBL" id="SOCN01000001">
    <property type="protein sequence ID" value="TDV24309.1"/>
    <property type="molecule type" value="Genomic_DNA"/>
</dbReference>
<dbReference type="RefSeq" id="WP_134110489.1">
    <property type="nucleotide sequence ID" value="NZ_SOCN01000001.1"/>
</dbReference>
<gene>
    <name evidence="2" type="ORF">BCF59_0268</name>
</gene>
<feature type="transmembrane region" description="Helical" evidence="1">
    <location>
        <begin position="40"/>
        <end position="59"/>
    </location>
</feature>
<sequence length="411" mass="46798">MTLTINNYFQAKQESSNSLDTLKNILSWMAQKGSSINFEVLWVVFFIFLIIAFLIGIWFNWKYLIVKAVIIILTIISAFVSSAILKNIINNDPKLKDYSSLVGSLVTIITILFYLSLSLVCWIVYFIIWIILFFVRFKKPKRKKSKLVRFLVGGLGNVVISIPGSLILFSLFSASENNQKSTSSLTTISNAFTTKIMTANQGDSIAGLGNTILNGILAADELKNLLEIFKLSPQERSKAQTKEVAINIMRIVRFLEDPRFNSLLNLALKRINLTNLFQNLNEEAFEKIKIKIKIKTKVAFSSSLLRNQQKARELITSYIKENTSEVLQQYVIGDSKNIFAFYQSLIKHINPKIASKINTYILNIIKENNELNKYIDVSVVANAILDEIRKHNFYQKTQAKTNITPIEVKNV</sequence>
<keyword evidence="1" id="KW-0472">Membrane</keyword>
<proteinExistence type="predicted"/>